<dbReference type="EMBL" id="CP010777">
    <property type="protein sequence ID" value="AKQ45884.1"/>
    <property type="molecule type" value="Genomic_DNA"/>
</dbReference>
<proteinExistence type="predicted"/>
<keyword evidence="2" id="KW-1185">Reference proteome</keyword>
<sequence>MKDVKELKSSKRIIAHIEAFLKNGALLVLNSLENRSTCNAEFAYTFNCACTGRSGTMVNRQSGKAMAAAGQKRILSKTALSFIPGDQYCIDLVIFSQGEQIAEHSLSFP</sequence>
<dbReference type="AlphaFoldDB" id="A0A0H4VQ73"/>
<gene>
    <name evidence="1" type="ORF">TH63_09900</name>
</gene>
<dbReference type="InterPro" id="IPR047726">
    <property type="entry name" value="CsgH_dom"/>
</dbReference>
<protein>
    <submittedName>
        <fullName evidence="1">Uncharacterized protein</fullName>
    </submittedName>
</protein>
<organism evidence="1 2">
    <name type="scientific">Rufibacter radiotolerans</name>
    <dbReference type="NCBI Taxonomy" id="1379910"/>
    <lineage>
        <taxon>Bacteria</taxon>
        <taxon>Pseudomonadati</taxon>
        <taxon>Bacteroidota</taxon>
        <taxon>Cytophagia</taxon>
        <taxon>Cytophagales</taxon>
        <taxon>Hymenobacteraceae</taxon>
        <taxon>Rufibacter</taxon>
    </lineage>
</organism>
<evidence type="ECO:0000313" key="2">
    <source>
        <dbReference type="Proteomes" id="UP000036458"/>
    </source>
</evidence>
<dbReference type="NCBIfam" id="NF041112">
    <property type="entry name" value="chap_CsgH_alph"/>
    <property type="match status" value="1"/>
</dbReference>
<dbReference type="RefSeq" id="WP_048920809.1">
    <property type="nucleotide sequence ID" value="NZ_CP010777.1"/>
</dbReference>
<name>A0A0H4VQ73_9BACT</name>
<dbReference type="Gene3D" id="2.60.40.2420">
    <property type="match status" value="1"/>
</dbReference>
<dbReference type="Proteomes" id="UP000036458">
    <property type="component" value="Chromosome"/>
</dbReference>
<reference evidence="1 2" key="1">
    <citation type="submission" date="2015-01" db="EMBL/GenBank/DDBJ databases">
        <title>Rufibacter sp./DG31D/ whole genome sequencing.</title>
        <authorList>
            <person name="Kim M.K."/>
            <person name="Srinivasan S."/>
            <person name="Lee J.-J."/>
        </authorList>
    </citation>
    <scope>NUCLEOTIDE SEQUENCE [LARGE SCALE GENOMIC DNA]</scope>
    <source>
        <strain evidence="1 2">DG31D</strain>
    </source>
</reference>
<accession>A0A0H4VQ73</accession>
<dbReference type="KEGG" id="ruf:TH63_09900"/>
<evidence type="ECO:0000313" key="1">
    <source>
        <dbReference type="EMBL" id="AKQ45884.1"/>
    </source>
</evidence>
<dbReference type="InterPro" id="IPR053722">
    <property type="entry name" value="Curli_assembly_CsgC/AgfC"/>
</dbReference>